<dbReference type="EMBL" id="JAANYQ010000003">
    <property type="protein sequence ID" value="KAF4125250.1"/>
    <property type="molecule type" value="Genomic_DNA"/>
</dbReference>
<dbReference type="PANTHER" id="PTHR47447">
    <property type="entry name" value="OS03G0856100 PROTEIN"/>
    <property type="match status" value="1"/>
</dbReference>
<gene>
    <name evidence="4" type="ORF">GMORB2_4090</name>
</gene>
<dbReference type="GeneID" id="55970318"/>
<organism evidence="4 5">
    <name type="scientific">Geosmithia morbida</name>
    <dbReference type="NCBI Taxonomy" id="1094350"/>
    <lineage>
        <taxon>Eukaryota</taxon>
        <taxon>Fungi</taxon>
        <taxon>Dikarya</taxon>
        <taxon>Ascomycota</taxon>
        <taxon>Pezizomycotina</taxon>
        <taxon>Sordariomycetes</taxon>
        <taxon>Hypocreomycetidae</taxon>
        <taxon>Hypocreales</taxon>
        <taxon>Bionectriaceae</taxon>
        <taxon>Geosmithia</taxon>
    </lineage>
</organism>
<keyword evidence="1" id="KW-0677">Repeat</keyword>
<keyword evidence="5" id="KW-1185">Reference proteome</keyword>
<dbReference type="Gene3D" id="1.25.40.10">
    <property type="entry name" value="Tetratricopeptide repeat domain"/>
    <property type="match status" value="2"/>
</dbReference>
<dbReference type="InterPro" id="IPR057027">
    <property type="entry name" value="TPR_mt"/>
</dbReference>
<evidence type="ECO:0000256" key="2">
    <source>
        <dbReference type="SAM" id="MobiDB-lite"/>
    </source>
</evidence>
<sequence length="513" mass="56727">MLCDGLWRCLCPSYTPRALLRAVQTPLPIAARRAARQWPHGRQFGVETPRAPTRNDGGDSQEIASAATTSRMDEVLLRPTPPTEETLSDTPTEEIAAALRRMRAVQGFSVHGQRLDRYQRILQLVEHLVGKRGWPPSDAFVYECMMDAMADPRGSASGVRALLRSTWSDAGPSEMACRSALTALSVHPDYALRQQVLSAMRTYWMAEDDRDVAQSVLAAMLREGQVEMAYDRLMRLVDDGERVDLWLYDVFVVVLAREGHLDEMLSVLLRRKQAKGADHAMLSLTGHALDVCAAASHLDGVVWAWTAAVRNDRIQPSDGVLENVLATAARHGNVGIATEAHAMLSRRGRVQIHHYEALVDAFARDADAPGALRVLNIMQRSGFRVEREHTRSVYALLRSSDNDVLDAAEAALREMADESQDGRVPPGIVSVVVEARSKNHRGGSDAAHALYADFRHLTGEDPAASTIQDMILHSNVFDRTRGYLDDYKRLVPGDEPPPQRLPMAANKLALETI</sequence>
<dbReference type="PANTHER" id="PTHR47447:SF25">
    <property type="entry name" value="SAP DOMAIN-CONTAINING PROTEIN"/>
    <property type="match status" value="1"/>
</dbReference>
<dbReference type="InterPro" id="IPR011990">
    <property type="entry name" value="TPR-like_helical_dom_sf"/>
</dbReference>
<accession>A0A9P4YYJ1</accession>
<evidence type="ECO:0000313" key="5">
    <source>
        <dbReference type="Proteomes" id="UP000749293"/>
    </source>
</evidence>
<dbReference type="AlphaFoldDB" id="A0A9P4YYJ1"/>
<dbReference type="Pfam" id="PF23276">
    <property type="entry name" value="TPR_24"/>
    <property type="match status" value="1"/>
</dbReference>
<dbReference type="Proteomes" id="UP000749293">
    <property type="component" value="Unassembled WGS sequence"/>
</dbReference>
<dbReference type="OrthoDB" id="747253at2759"/>
<evidence type="ECO:0000256" key="1">
    <source>
        <dbReference type="ARBA" id="ARBA00022737"/>
    </source>
</evidence>
<evidence type="ECO:0000259" key="3">
    <source>
        <dbReference type="Pfam" id="PF23276"/>
    </source>
</evidence>
<feature type="domain" description="Pentatricopeptide repeat-containing protein-mitochondrial" evidence="3">
    <location>
        <begin position="318"/>
        <end position="453"/>
    </location>
</feature>
<name>A0A9P4YYJ1_9HYPO</name>
<reference evidence="4" key="1">
    <citation type="submission" date="2020-03" db="EMBL/GenBank/DDBJ databases">
        <title>Site-based positive gene gene selection in Geosmithia morbida across the United States reveals a broad range of putative effectors and factors for local host and environmental adapation.</title>
        <authorList>
            <person name="Onufrak A."/>
            <person name="Murdoch R.W."/>
            <person name="Gazis R."/>
            <person name="Huff M."/>
            <person name="Staton M."/>
            <person name="Klingeman W."/>
            <person name="Hadziabdic D."/>
        </authorList>
    </citation>
    <scope>NUCLEOTIDE SEQUENCE</scope>
    <source>
        <strain evidence="4">1262</strain>
    </source>
</reference>
<evidence type="ECO:0000313" key="4">
    <source>
        <dbReference type="EMBL" id="KAF4125250.1"/>
    </source>
</evidence>
<proteinExistence type="predicted"/>
<comment type="caution">
    <text evidence="4">The sequence shown here is derived from an EMBL/GenBank/DDBJ whole genome shotgun (WGS) entry which is preliminary data.</text>
</comment>
<feature type="region of interest" description="Disordered" evidence="2">
    <location>
        <begin position="44"/>
        <end position="67"/>
    </location>
</feature>
<protein>
    <submittedName>
        <fullName evidence="4">Pentatricopeptide repeat protein</fullName>
    </submittedName>
</protein>
<dbReference type="RefSeq" id="XP_035323902.1">
    <property type="nucleotide sequence ID" value="XM_035466065.1"/>
</dbReference>